<dbReference type="PROSITE" id="PS50014">
    <property type="entry name" value="BROMODOMAIN_2"/>
    <property type="match status" value="2"/>
</dbReference>
<evidence type="ECO:0000256" key="1">
    <source>
        <dbReference type="ARBA" id="ARBA00004123"/>
    </source>
</evidence>
<dbReference type="EMBL" id="ML977170">
    <property type="protein sequence ID" value="KAF1984162.1"/>
    <property type="molecule type" value="Genomic_DNA"/>
</dbReference>
<name>A0A6G1GTM5_9PEZI</name>
<dbReference type="InterPro" id="IPR043151">
    <property type="entry name" value="BAH_sf"/>
</dbReference>
<dbReference type="SUPFAM" id="SSF47370">
    <property type="entry name" value="Bromodomain"/>
    <property type="match status" value="2"/>
</dbReference>
<dbReference type="InterPro" id="IPR048047">
    <property type="entry name" value="RSC1/2_bromodom"/>
</dbReference>
<accession>A0A6G1GTM5</accession>
<dbReference type="SMART" id="SM00439">
    <property type="entry name" value="BAH"/>
    <property type="match status" value="1"/>
</dbReference>
<dbReference type="Gene3D" id="2.30.30.490">
    <property type="match status" value="1"/>
</dbReference>
<keyword evidence="9" id="KW-0175">Coiled coil</keyword>
<evidence type="ECO:0000256" key="6">
    <source>
        <dbReference type="ARBA" id="ARBA00023163"/>
    </source>
</evidence>
<evidence type="ECO:0000256" key="7">
    <source>
        <dbReference type="ARBA" id="ARBA00023242"/>
    </source>
</evidence>
<dbReference type="PROSITE" id="PS51038">
    <property type="entry name" value="BAH"/>
    <property type="match status" value="1"/>
</dbReference>
<dbReference type="AlphaFoldDB" id="A0A6G1GTM5"/>
<dbReference type="InterPro" id="IPR001025">
    <property type="entry name" value="BAH_dom"/>
</dbReference>
<dbReference type="PANTHER" id="PTHR16062:SF21">
    <property type="entry name" value="CHROMATIN STRUCTURE-REMODELING COMPLEX SUBUNIT RSC1-RELATED"/>
    <property type="match status" value="1"/>
</dbReference>
<feature type="compositionally biased region" description="Polar residues" evidence="10">
    <location>
        <begin position="670"/>
        <end position="692"/>
    </location>
</feature>
<dbReference type="GO" id="GO:0003682">
    <property type="term" value="F:chromatin binding"/>
    <property type="evidence" value="ECO:0007669"/>
    <property type="project" value="InterPro"/>
</dbReference>
<dbReference type="InterPro" id="IPR036427">
    <property type="entry name" value="Bromodomain-like_sf"/>
</dbReference>
<dbReference type="FunFam" id="2.30.30.490:FF:000015">
    <property type="entry name" value="Chromatin structure-remodeling complex subunit RSC1"/>
    <property type="match status" value="1"/>
</dbReference>
<feature type="compositionally biased region" description="Pro residues" evidence="10">
    <location>
        <begin position="565"/>
        <end position="582"/>
    </location>
</feature>
<dbReference type="InterPro" id="IPR037382">
    <property type="entry name" value="Rsc/polybromo"/>
</dbReference>
<feature type="compositionally biased region" description="Pro residues" evidence="10">
    <location>
        <begin position="620"/>
        <end position="632"/>
    </location>
</feature>
<sequence length="976" mass="111887">MAPTRNKSPTPVPTTEKTQEDESTVTDAQWEAMQTVLSGVYAYRTEDNYDPTKVFQRMVNKRSLPDYFAIIKEPMAMSVIKTNLQSKKYKSFAAFVRDFALIPYNAQVYNRPDSGVYQDALEVNKALEEQLKKLAEKKVISEEDAALPFLGEIPSQDDVEDLVAEDAEEDDEDDEDEDDEEELDDSDDDGAKRKRKRGPRSTAAISKRDSGGKKDADDKKEDPESRKKRGRPPRVDTPMEARVKNIMKGMRKPRNSENQLMIGHFERIPDKAVMPEYFAEIKNPMAMDLIKKKLKRKKYASVEQFMKDVELIFENAKNYNEDDSQIYKDAVHLQKESRVLAELEMKKPDTDYVMEDGRIPMPSGILHNGELWKVGDWVHIQNANDPTKPIVAQVYRTWQDVDGGKWVNVCWYYHPEQTVHRFDRHFFEKEVVKTGQYRDHPIDEVVDRCFVMFFTRYNKGRPRNFPADKEIYVCEARYNEEKHKLNKIKTWASCLPDEVRDKDYEMDLFDQPKKIKKVPSPIAYLLKDDAKETDDVPKPEWGADNAPPKIGAVHKRPRDPKDSPPPEPTPTPPPQPPPPPPRQISHTPIQNNGYTPETSHQRPDYSTMNSSASYHNGQAPFPPAPAQTPPIQPSYHHPSQNPFTGSHPSSYTSHHHHSASPAPLQPMPTPHQNSFPPLTPHNGYSSYTAPQEQHSHRPQPNQYTANQYNTNQQYAQQQARTAAMPTTSGYRPPTVEVYTLDEHTNSRIPAELREKYKVDDKGRIMLFTTPPLHPSETTTKYPKGLSHTARYKILKMKRDILKKMTPEERMKFDPEMAKKFAAAEAANAANGTAQSMHELENLRAAAIAKQSSEPLRLPRPYKNIDQLIADMEADIAGTSTRRRITDQEAMQAIADKDPVTGQEFLEQFWIEHIKGTMAVLEPLGIPFKDQYEKTLKDQAEHQAQKRKIDALDQEAEERMAKLDAEHARKLVKMGWN</sequence>
<keyword evidence="4" id="KW-0805">Transcription regulation</keyword>
<keyword evidence="3" id="KW-0156">Chromatin regulator</keyword>
<dbReference type="CDD" id="cd04717">
    <property type="entry name" value="BAH_polybromo"/>
    <property type="match status" value="1"/>
</dbReference>
<dbReference type="CDD" id="cd05522">
    <property type="entry name" value="Bromo_Rsc1_2_II"/>
    <property type="match status" value="1"/>
</dbReference>
<dbReference type="GO" id="GO:0006338">
    <property type="term" value="P:chromatin remodeling"/>
    <property type="evidence" value="ECO:0007669"/>
    <property type="project" value="InterPro"/>
</dbReference>
<keyword evidence="5 8" id="KW-0103">Bromodomain</keyword>
<feature type="compositionally biased region" description="Acidic residues" evidence="10">
    <location>
        <begin position="164"/>
        <end position="188"/>
    </location>
</feature>
<dbReference type="Pfam" id="PF01426">
    <property type="entry name" value="BAH"/>
    <property type="match status" value="1"/>
</dbReference>
<evidence type="ECO:0000259" key="12">
    <source>
        <dbReference type="PROSITE" id="PS51038"/>
    </source>
</evidence>
<evidence type="ECO:0000256" key="4">
    <source>
        <dbReference type="ARBA" id="ARBA00023015"/>
    </source>
</evidence>
<feature type="compositionally biased region" description="Basic and acidic residues" evidence="10">
    <location>
        <begin position="206"/>
        <end position="225"/>
    </location>
</feature>
<dbReference type="CDD" id="cd04369">
    <property type="entry name" value="Bromodomain"/>
    <property type="match status" value="1"/>
</dbReference>
<dbReference type="GO" id="GO:0006368">
    <property type="term" value="P:transcription elongation by RNA polymerase II"/>
    <property type="evidence" value="ECO:0007669"/>
    <property type="project" value="TreeGrafter"/>
</dbReference>
<feature type="compositionally biased region" description="Polar residues" evidence="10">
    <location>
        <begin position="590"/>
        <end position="616"/>
    </location>
</feature>
<dbReference type="InterPro" id="IPR018359">
    <property type="entry name" value="Bromodomain_CS"/>
</dbReference>
<protein>
    <recommendedName>
        <fullName evidence="15">Bromodomain-containing protein</fullName>
    </recommendedName>
</protein>
<dbReference type="PROSITE" id="PS00633">
    <property type="entry name" value="BROMODOMAIN_1"/>
    <property type="match status" value="1"/>
</dbReference>
<dbReference type="Pfam" id="PF00439">
    <property type="entry name" value="Bromodomain"/>
    <property type="match status" value="2"/>
</dbReference>
<gene>
    <name evidence="13" type="ORF">K402DRAFT_360022</name>
</gene>
<evidence type="ECO:0000256" key="5">
    <source>
        <dbReference type="ARBA" id="ARBA00023117"/>
    </source>
</evidence>
<reference evidence="13" key="1">
    <citation type="journal article" date="2020" name="Stud. Mycol.">
        <title>101 Dothideomycetes genomes: a test case for predicting lifestyles and emergence of pathogens.</title>
        <authorList>
            <person name="Haridas S."/>
            <person name="Albert R."/>
            <person name="Binder M."/>
            <person name="Bloem J."/>
            <person name="Labutti K."/>
            <person name="Salamov A."/>
            <person name="Andreopoulos B."/>
            <person name="Baker S."/>
            <person name="Barry K."/>
            <person name="Bills G."/>
            <person name="Bluhm B."/>
            <person name="Cannon C."/>
            <person name="Castanera R."/>
            <person name="Culley D."/>
            <person name="Daum C."/>
            <person name="Ezra D."/>
            <person name="Gonzalez J."/>
            <person name="Henrissat B."/>
            <person name="Kuo A."/>
            <person name="Liang C."/>
            <person name="Lipzen A."/>
            <person name="Lutzoni F."/>
            <person name="Magnuson J."/>
            <person name="Mondo S."/>
            <person name="Nolan M."/>
            <person name="Ohm R."/>
            <person name="Pangilinan J."/>
            <person name="Park H.-J."/>
            <person name="Ramirez L."/>
            <person name="Alfaro M."/>
            <person name="Sun H."/>
            <person name="Tritt A."/>
            <person name="Yoshinaga Y."/>
            <person name="Zwiers L.-H."/>
            <person name="Turgeon B."/>
            <person name="Goodwin S."/>
            <person name="Spatafora J."/>
            <person name="Crous P."/>
            <person name="Grigoriev I."/>
        </authorList>
    </citation>
    <scope>NUCLEOTIDE SEQUENCE</scope>
    <source>
        <strain evidence="13">CBS 113979</strain>
    </source>
</reference>
<dbReference type="PRINTS" id="PR00503">
    <property type="entry name" value="BROMODOMAIN"/>
</dbReference>
<dbReference type="Gene3D" id="1.20.920.10">
    <property type="entry name" value="Bromodomain-like"/>
    <property type="match status" value="2"/>
</dbReference>
<organism evidence="13 14">
    <name type="scientific">Aulographum hederae CBS 113979</name>
    <dbReference type="NCBI Taxonomy" id="1176131"/>
    <lineage>
        <taxon>Eukaryota</taxon>
        <taxon>Fungi</taxon>
        <taxon>Dikarya</taxon>
        <taxon>Ascomycota</taxon>
        <taxon>Pezizomycotina</taxon>
        <taxon>Dothideomycetes</taxon>
        <taxon>Pleosporomycetidae</taxon>
        <taxon>Aulographales</taxon>
        <taxon>Aulographaceae</taxon>
    </lineage>
</organism>
<feature type="region of interest" description="Disordered" evidence="10">
    <location>
        <begin position="164"/>
        <end position="240"/>
    </location>
</feature>
<feature type="region of interest" description="Disordered" evidence="10">
    <location>
        <begin position="531"/>
        <end position="704"/>
    </location>
</feature>
<dbReference type="SMART" id="SM00297">
    <property type="entry name" value="BROMO"/>
    <property type="match status" value="2"/>
</dbReference>
<comment type="subcellular location">
    <subcellularLocation>
        <location evidence="1">Nucleus</location>
    </subcellularLocation>
</comment>
<feature type="region of interest" description="Disordered" evidence="10">
    <location>
        <begin position="1"/>
        <end position="26"/>
    </location>
</feature>
<dbReference type="InterPro" id="IPR001487">
    <property type="entry name" value="Bromodomain"/>
</dbReference>
<feature type="domain" description="Bromo" evidence="11">
    <location>
        <begin position="265"/>
        <end position="327"/>
    </location>
</feature>
<feature type="compositionally biased region" description="Polar residues" evidence="10">
    <location>
        <begin position="1"/>
        <end position="16"/>
    </location>
</feature>
<keyword evidence="2" id="KW-0677">Repeat</keyword>
<dbReference type="PANTHER" id="PTHR16062">
    <property type="entry name" value="SWI/SNF-RELATED"/>
    <property type="match status" value="1"/>
</dbReference>
<evidence type="ECO:0000313" key="13">
    <source>
        <dbReference type="EMBL" id="KAF1984162.1"/>
    </source>
</evidence>
<keyword evidence="14" id="KW-1185">Reference proteome</keyword>
<keyword evidence="7" id="KW-0539">Nucleus</keyword>
<keyword evidence="6" id="KW-0804">Transcription</keyword>
<dbReference type="OrthoDB" id="1742084at2759"/>
<evidence type="ECO:0000259" key="11">
    <source>
        <dbReference type="PROSITE" id="PS50014"/>
    </source>
</evidence>
<evidence type="ECO:0000313" key="14">
    <source>
        <dbReference type="Proteomes" id="UP000800041"/>
    </source>
</evidence>
<proteinExistence type="predicted"/>
<evidence type="ECO:0008006" key="15">
    <source>
        <dbReference type="Google" id="ProtNLM"/>
    </source>
</evidence>
<evidence type="ECO:0000256" key="9">
    <source>
        <dbReference type="SAM" id="Coils"/>
    </source>
</evidence>
<dbReference type="FunFam" id="1.20.920.10:FF:000048">
    <property type="entry name" value="RSC complex subunit (RSC1), putative"/>
    <property type="match status" value="1"/>
</dbReference>
<evidence type="ECO:0000256" key="10">
    <source>
        <dbReference type="SAM" id="MobiDB-lite"/>
    </source>
</evidence>
<evidence type="ECO:0000256" key="8">
    <source>
        <dbReference type="PROSITE-ProRule" id="PRU00035"/>
    </source>
</evidence>
<evidence type="ECO:0000256" key="3">
    <source>
        <dbReference type="ARBA" id="ARBA00022853"/>
    </source>
</evidence>
<dbReference type="GO" id="GO:0016586">
    <property type="term" value="C:RSC-type complex"/>
    <property type="evidence" value="ECO:0007669"/>
    <property type="project" value="InterPro"/>
</dbReference>
<feature type="coiled-coil region" evidence="9">
    <location>
        <begin position="117"/>
        <end position="144"/>
    </location>
</feature>
<feature type="domain" description="BAH" evidence="12">
    <location>
        <begin position="370"/>
        <end position="489"/>
    </location>
</feature>
<evidence type="ECO:0000256" key="2">
    <source>
        <dbReference type="ARBA" id="ARBA00022737"/>
    </source>
</evidence>
<feature type="domain" description="Bromo" evidence="11">
    <location>
        <begin position="47"/>
        <end position="117"/>
    </location>
</feature>
<dbReference type="Proteomes" id="UP000800041">
    <property type="component" value="Unassembled WGS sequence"/>
</dbReference>